<evidence type="ECO:0000256" key="4">
    <source>
        <dbReference type="ARBA" id="ARBA00022692"/>
    </source>
</evidence>
<keyword evidence="4 7" id="KW-0812">Transmembrane</keyword>
<evidence type="ECO:0000256" key="1">
    <source>
        <dbReference type="ARBA" id="ARBA00004651"/>
    </source>
</evidence>
<organism evidence="9 10">
    <name type="scientific">Paenibacillus shunpengii</name>
    <dbReference type="NCBI Taxonomy" id="2054424"/>
    <lineage>
        <taxon>Bacteria</taxon>
        <taxon>Bacillati</taxon>
        <taxon>Bacillota</taxon>
        <taxon>Bacilli</taxon>
        <taxon>Bacillales</taxon>
        <taxon>Paenibacillaceae</taxon>
        <taxon>Paenibacillus</taxon>
    </lineage>
</organism>
<feature type="transmembrane region" description="Helical" evidence="7">
    <location>
        <begin position="394"/>
        <end position="415"/>
    </location>
</feature>
<keyword evidence="6 7" id="KW-0472">Membrane</keyword>
<evidence type="ECO:0000313" key="9">
    <source>
        <dbReference type="EMBL" id="MFD2700358.1"/>
    </source>
</evidence>
<evidence type="ECO:0000256" key="7">
    <source>
        <dbReference type="RuleBase" id="RU363032"/>
    </source>
</evidence>
<comment type="subcellular location">
    <subcellularLocation>
        <location evidence="1 7">Cell membrane</location>
        <topology evidence="1 7">Multi-pass membrane protein</topology>
    </subcellularLocation>
</comment>
<name>A0ABW5SM87_9BACL</name>
<feature type="transmembrane region" description="Helical" evidence="7">
    <location>
        <begin position="450"/>
        <end position="475"/>
    </location>
</feature>
<protein>
    <submittedName>
        <fullName evidence="9">ABC transporter permease</fullName>
    </submittedName>
</protein>
<gene>
    <name evidence="9" type="ORF">ACFSVM_07735</name>
</gene>
<evidence type="ECO:0000313" key="10">
    <source>
        <dbReference type="Proteomes" id="UP001597540"/>
    </source>
</evidence>
<feature type="transmembrane region" description="Helical" evidence="7">
    <location>
        <begin position="153"/>
        <end position="172"/>
    </location>
</feature>
<dbReference type="Proteomes" id="UP001597540">
    <property type="component" value="Unassembled WGS sequence"/>
</dbReference>
<dbReference type="Gene3D" id="1.10.3720.10">
    <property type="entry name" value="MetI-like"/>
    <property type="match status" value="1"/>
</dbReference>
<feature type="domain" description="ABC transmembrane type-1" evidence="8">
    <location>
        <begin position="270"/>
        <end position="472"/>
    </location>
</feature>
<feature type="transmembrane region" description="Helical" evidence="7">
    <location>
        <begin position="272"/>
        <end position="293"/>
    </location>
</feature>
<dbReference type="PANTHER" id="PTHR30465">
    <property type="entry name" value="INNER MEMBRANE ABC TRANSPORTER"/>
    <property type="match status" value="1"/>
</dbReference>
<keyword evidence="2 7" id="KW-0813">Transport</keyword>
<dbReference type="InterPro" id="IPR035906">
    <property type="entry name" value="MetI-like_sf"/>
</dbReference>
<keyword evidence="3" id="KW-1003">Cell membrane</keyword>
<feature type="transmembrane region" description="Helical" evidence="7">
    <location>
        <begin position="184"/>
        <end position="204"/>
    </location>
</feature>
<evidence type="ECO:0000256" key="5">
    <source>
        <dbReference type="ARBA" id="ARBA00022989"/>
    </source>
</evidence>
<evidence type="ECO:0000259" key="8">
    <source>
        <dbReference type="PROSITE" id="PS50928"/>
    </source>
</evidence>
<dbReference type="SUPFAM" id="SSF161098">
    <property type="entry name" value="MetI-like"/>
    <property type="match status" value="1"/>
</dbReference>
<feature type="transmembrane region" description="Helical" evidence="7">
    <location>
        <begin position="305"/>
        <end position="327"/>
    </location>
</feature>
<dbReference type="InterPro" id="IPR000515">
    <property type="entry name" value="MetI-like"/>
</dbReference>
<keyword evidence="10" id="KW-1185">Reference proteome</keyword>
<dbReference type="CDD" id="cd06261">
    <property type="entry name" value="TM_PBP2"/>
    <property type="match status" value="1"/>
</dbReference>
<evidence type="ECO:0000256" key="3">
    <source>
        <dbReference type="ARBA" id="ARBA00022475"/>
    </source>
</evidence>
<dbReference type="InterPro" id="IPR045621">
    <property type="entry name" value="BPD_transp_1_N"/>
</dbReference>
<dbReference type="EMBL" id="JBHUMJ010000002">
    <property type="protein sequence ID" value="MFD2700358.1"/>
    <property type="molecule type" value="Genomic_DNA"/>
</dbReference>
<dbReference type="Pfam" id="PF00528">
    <property type="entry name" value="BPD_transp_1"/>
    <property type="match status" value="1"/>
</dbReference>
<dbReference type="Pfam" id="PF19300">
    <property type="entry name" value="BPD_transp_1_N"/>
    <property type="match status" value="1"/>
</dbReference>
<dbReference type="PROSITE" id="PS50928">
    <property type="entry name" value="ABC_TM1"/>
    <property type="match status" value="1"/>
</dbReference>
<dbReference type="PANTHER" id="PTHR30465:SF0">
    <property type="entry name" value="OLIGOPEPTIDE TRANSPORT SYSTEM PERMEASE PROTEIN APPB"/>
    <property type="match status" value="1"/>
</dbReference>
<accession>A0ABW5SM87</accession>
<proteinExistence type="inferred from homology"/>
<evidence type="ECO:0000256" key="6">
    <source>
        <dbReference type="ARBA" id="ARBA00023136"/>
    </source>
</evidence>
<comment type="caution">
    <text evidence="9">The sequence shown here is derived from an EMBL/GenBank/DDBJ whole genome shotgun (WGS) entry which is preliminary data.</text>
</comment>
<sequence length="486" mass="54369">MEIARSPEPSQSPVHFRFSDIISEAYGKMLHRPLYAWALIILGLPVHLVTFFIHWSRRGKQSSSSLMEQIRTELIASGDRDELKRKYITQLERKHAFFNQKVSAAQLESEAEQWTEESFQSAVLLQAEERGRALGLDQRSYHQRFQSWLQQPLFLGISLLPGLLMYILILLYSNPYVKYIFERLIMSFFVIIGVTIAVFSILYLSPFDPAANILGEGATKEQIANFNHIYGLDQSYFAQLWNNLKGIALFDLGTSYTGNEDVASSIARKFPITLTLTLISLLMAIIIAIPVGIISATKPNSFFDYTFMFVALIGLSIPNFWQGLIFIMNFSIKLGWLPATFNPENAASIIMPTIVLGTGLTAAVARMTRSSTLEVIHEDYITTAKAKGLSRRAVLWKHAVGNAIIPIITVIGLQFGGMLGGAAVTEKVFNISGIGSYIVDKQFIPDIPGILGGVVYTAITISIVNVIIDILYAFFDPRIRSRMKQY</sequence>
<dbReference type="RefSeq" id="WP_083655675.1">
    <property type="nucleotide sequence ID" value="NZ_JBHUMJ010000002.1"/>
</dbReference>
<evidence type="ECO:0000256" key="2">
    <source>
        <dbReference type="ARBA" id="ARBA00022448"/>
    </source>
</evidence>
<keyword evidence="5 7" id="KW-1133">Transmembrane helix</keyword>
<comment type="similarity">
    <text evidence="7">Belongs to the binding-protein-dependent transport system permease family.</text>
</comment>
<feature type="transmembrane region" description="Helical" evidence="7">
    <location>
        <begin position="34"/>
        <end position="55"/>
    </location>
</feature>
<reference evidence="10" key="1">
    <citation type="journal article" date="2019" name="Int. J. Syst. Evol. Microbiol.">
        <title>The Global Catalogue of Microorganisms (GCM) 10K type strain sequencing project: providing services to taxonomists for standard genome sequencing and annotation.</title>
        <authorList>
            <consortium name="The Broad Institute Genomics Platform"/>
            <consortium name="The Broad Institute Genome Sequencing Center for Infectious Disease"/>
            <person name="Wu L."/>
            <person name="Ma J."/>
        </authorList>
    </citation>
    <scope>NUCLEOTIDE SEQUENCE [LARGE SCALE GENOMIC DNA]</scope>
    <source>
        <strain evidence="10">KCTC 33849</strain>
    </source>
</reference>